<feature type="compositionally biased region" description="Polar residues" evidence="3">
    <location>
        <begin position="1"/>
        <end position="10"/>
    </location>
</feature>
<reference evidence="5" key="1">
    <citation type="journal article" date="2015" name="Nature">
        <title>Complex archaea that bridge the gap between prokaryotes and eukaryotes.</title>
        <authorList>
            <person name="Spang A."/>
            <person name="Saw J.H."/>
            <person name="Jorgensen S.L."/>
            <person name="Zaremba-Niedzwiedzka K."/>
            <person name="Martijn J."/>
            <person name="Lind A.E."/>
            <person name="van Eijk R."/>
            <person name="Schleper C."/>
            <person name="Guy L."/>
            <person name="Ettema T.J."/>
        </authorList>
    </citation>
    <scope>NUCLEOTIDE SEQUENCE</scope>
</reference>
<feature type="domain" description="ABC transporter" evidence="4">
    <location>
        <begin position="1"/>
        <end position="146"/>
    </location>
</feature>
<evidence type="ECO:0000256" key="3">
    <source>
        <dbReference type="SAM" id="MobiDB-lite"/>
    </source>
</evidence>
<dbReference type="PANTHER" id="PTHR43166">
    <property type="entry name" value="AMINO ACID IMPORT ATP-BINDING PROTEIN"/>
    <property type="match status" value="1"/>
</dbReference>
<dbReference type="PANTHER" id="PTHR43166:SF4">
    <property type="entry name" value="PHOSPHONATES IMPORT ATP-BINDING PROTEIN PHNC"/>
    <property type="match status" value="1"/>
</dbReference>
<dbReference type="InterPro" id="IPR050086">
    <property type="entry name" value="MetN_ABC_transporter-like"/>
</dbReference>
<dbReference type="Gene3D" id="3.40.50.300">
    <property type="entry name" value="P-loop containing nucleotide triphosphate hydrolases"/>
    <property type="match status" value="1"/>
</dbReference>
<dbReference type="SUPFAM" id="SSF52540">
    <property type="entry name" value="P-loop containing nucleoside triphosphate hydrolases"/>
    <property type="match status" value="1"/>
</dbReference>
<dbReference type="InterPro" id="IPR003439">
    <property type="entry name" value="ABC_transporter-like_ATP-bd"/>
</dbReference>
<dbReference type="InterPro" id="IPR027417">
    <property type="entry name" value="P-loop_NTPase"/>
</dbReference>
<comment type="caution">
    <text evidence="5">The sequence shown here is derived from an EMBL/GenBank/DDBJ whole genome shotgun (WGS) entry which is preliminary data.</text>
</comment>
<evidence type="ECO:0000313" key="5">
    <source>
        <dbReference type="EMBL" id="KKK47834.1"/>
    </source>
</evidence>
<keyword evidence="2" id="KW-0813">Transport</keyword>
<dbReference type="AlphaFoldDB" id="A0A0F8Y0S1"/>
<dbReference type="PROSITE" id="PS00211">
    <property type="entry name" value="ABC_TRANSPORTER_1"/>
    <property type="match status" value="1"/>
</dbReference>
<feature type="region of interest" description="Disordered" evidence="3">
    <location>
        <begin position="1"/>
        <end position="29"/>
    </location>
</feature>
<feature type="compositionally biased region" description="Basic and acidic residues" evidence="3">
    <location>
        <begin position="20"/>
        <end position="29"/>
    </location>
</feature>
<dbReference type="EMBL" id="LAZR01069372">
    <property type="protein sequence ID" value="KKK47834.1"/>
    <property type="molecule type" value="Genomic_DNA"/>
</dbReference>
<accession>A0A0F8Y0S1</accession>
<sequence length="150" mass="16695">MDWPRTSSSEAPIRVKKVPRKEAEETGRERLAKVGLADKLSVYPAQLSGGQQQRVAIARALAMQPKLMLFDEPTSALDPELVGEVLDVMKSLAREGMTMIVVSHEMGFAREVADRIVFMDEGVIVEEGSPEELFLRPSQPRTQTFLSKIL</sequence>
<dbReference type="PROSITE" id="PS50893">
    <property type="entry name" value="ABC_TRANSPORTER_2"/>
    <property type="match status" value="1"/>
</dbReference>
<evidence type="ECO:0000256" key="2">
    <source>
        <dbReference type="ARBA" id="ARBA00022448"/>
    </source>
</evidence>
<organism evidence="5">
    <name type="scientific">marine sediment metagenome</name>
    <dbReference type="NCBI Taxonomy" id="412755"/>
    <lineage>
        <taxon>unclassified sequences</taxon>
        <taxon>metagenomes</taxon>
        <taxon>ecological metagenomes</taxon>
    </lineage>
</organism>
<proteinExistence type="inferred from homology"/>
<dbReference type="InterPro" id="IPR017871">
    <property type="entry name" value="ABC_transporter-like_CS"/>
</dbReference>
<dbReference type="GO" id="GO:0005524">
    <property type="term" value="F:ATP binding"/>
    <property type="evidence" value="ECO:0007669"/>
    <property type="project" value="InterPro"/>
</dbReference>
<name>A0A0F8Y0S1_9ZZZZ</name>
<protein>
    <recommendedName>
        <fullName evidence="4">ABC transporter domain-containing protein</fullName>
    </recommendedName>
</protein>
<gene>
    <name evidence="5" type="ORF">LCGC14_3151190</name>
</gene>
<evidence type="ECO:0000256" key="1">
    <source>
        <dbReference type="ARBA" id="ARBA00005417"/>
    </source>
</evidence>
<comment type="similarity">
    <text evidence="1">Belongs to the ABC transporter superfamily.</text>
</comment>
<dbReference type="Pfam" id="PF00005">
    <property type="entry name" value="ABC_tran"/>
    <property type="match status" value="1"/>
</dbReference>
<dbReference type="GO" id="GO:0016887">
    <property type="term" value="F:ATP hydrolysis activity"/>
    <property type="evidence" value="ECO:0007669"/>
    <property type="project" value="InterPro"/>
</dbReference>
<evidence type="ECO:0000259" key="4">
    <source>
        <dbReference type="PROSITE" id="PS50893"/>
    </source>
</evidence>